<feature type="signal peptide" evidence="4">
    <location>
        <begin position="1"/>
        <end position="25"/>
    </location>
</feature>
<dbReference type="Pfam" id="PF05686">
    <property type="entry name" value="Glyco_transf_90"/>
    <property type="match status" value="1"/>
</dbReference>
<evidence type="ECO:0000259" key="5">
    <source>
        <dbReference type="SMART" id="SM00672"/>
    </source>
</evidence>
<dbReference type="InterPro" id="IPR006598">
    <property type="entry name" value="CAP10"/>
</dbReference>
<feature type="domain" description="Glycosyl transferase CAP10" evidence="5">
    <location>
        <begin position="159"/>
        <end position="397"/>
    </location>
</feature>
<dbReference type="GO" id="GO:0016740">
    <property type="term" value="F:transferase activity"/>
    <property type="evidence" value="ECO:0007669"/>
    <property type="project" value="UniProtKB-KW"/>
</dbReference>
<organism evidence="6 7">
    <name type="scientific">Chlamydomonas incerta</name>
    <dbReference type="NCBI Taxonomy" id="51695"/>
    <lineage>
        <taxon>Eukaryota</taxon>
        <taxon>Viridiplantae</taxon>
        <taxon>Chlorophyta</taxon>
        <taxon>core chlorophytes</taxon>
        <taxon>Chlorophyceae</taxon>
        <taxon>CS clade</taxon>
        <taxon>Chlamydomonadales</taxon>
        <taxon>Chlamydomonadaceae</taxon>
        <taxon>Chlamydomonas</taxon>
    </lineage>
</organism>
<accession>A0A835VUQ5</accession>
<keyword evidence="7" id="KW-1185">Reference proteome</keyword>
<dbReference type="SMART" id="SM00672">
    <property type="entry name" value="CAP10"/>
    <property type="match status" value="1"/>
</dbReference>
<dbReference type="PANTHER" id="PTHR12203">
    <property type="entry name" value="KDEL LYS-ASP-GLU-LEU CONTAINING - RELATED"/>
    <property type="match status" value="1"/>
</dbReference>
<evidence type="ECO:0000256" key="3">
    <source>
        <dbReference type="SAM" id="MobiDB-lite"/>
    </source>
</evidence>
<reference evidence="6" key="1">
    <citation type="journal article" date="2020" name="bioRxiv">
        <title>Comparative genomics of Chlamydomonas.</title>
        <authorList>
            <person name="Craig R.J."/>
            <person name="Hasan A.R."/>
            <person name="Ness R.W."/>
            <person name="Keightley P.D."/>
        </authorList>
    </citation>
    <scope>NUCLEOTIDE SEQUENCE</scope>
    <source>
        <strain evidence="6">SAG 7.73</strain>
    </source>
</reference>
<evidence type="ECO:0000256" key="4">
    <source>
        <dbReference type="SAM" id="SignalP"/>
    </source>
</evidence>
<protein>
    <recommendedName>
        <fullName evidence="5">Glycosyl transferase CAP10 domain-containing protein</fullName>
    </recommendedName>
</protein>
<evidence type="ECO:0000256" key="2">
    <source>
        <dbReference type="ARBA" id="ARBA00022679"/>
    </source>
</evidence>
<evidence type="ECO:0000313" key="6">
    <source>
        <dbReference type="EMBL" id="KAG2426194.1"/>
    </source>
</evidence>
<feature type="chain" id="PRO_5032778337" description="Glycosyl transferase CAP10 domain-containing protein" evidence="4">
    <location>
        <begin position="26"/>
        <end position="530"/>
    </location>
</feature>
<dbReference type="InterPro" id="IPR051091">
    <property type="entry name" value="O-Glucosyltr/Glycosyltrsf_90"/>
</dbReference>
<name>A0A835VUQ5_CHLIN</name>
<keyword evidence="2" id="KW-0808">Transferase</keyword>
<comment type="similarity">
    <text evidence="1">Belongs to the glycosyltransferase 90 family.</text>
</comment>
<gene>
    <name evidence="6" type="ORF">HXX76_013175</name>
</gene>
<proteinExistence type="inferred from homology"/>
<dbReference type="Proteomes" id="UP000650467">
    <property type="component" value="Unassembled WGS sequence"/>
</dbReference>
<dbReference type="PANTHER" id="PTHR12203:SF35">
    <property type="entry name" value="PROTEIN O-GLUCOSYLTRANSFERASE 1"/>
    <property type="match status" value="1"/>
</dbReference>
<dbReference type="EMBL" id="JAEHOC010000049">
    <property type="protein sequence ID" value="KAG2426194.1"/>
    <property type="molecule type" value="Genomic_DNA"/>
</dbReference>
<keyword evidence="4" id="KW-0732">Signal</keyword>
<feature type="compositionally biased region" description="Acidic residues" evidence="3">
    <location>
        <begin position="431"/>
        <end position="452"/>
    </location>
</feature>
<evidence type="ECO:0000313" key="7">
    <source>
        <dbReference type="Proteomes" id="UP000650467"/>
    </source>
</evidence>
<comment type="caution">
    <text evidence="6">The sequence shown here is derived from an EMBL/GenBank/DDBJ whole genome shotgun (WGS) entry which is preliminary data.</text>
</comment>
<evidence type="ECO:0000256" key="1">
    <source>
        <dbReference type="ARBA" id="ARBA00010118"/>
    </source>
</evidence>
<sequence length="530" mass="58540">MVHTRGWLVLCAAILGLFAVRTTAAARNATLADLPFLDDPDIYQDVLDFRRPPAGYEPARTDAEWEPIFRENLFEDLRKFTDRIAEAGGRKLSLRRLGEQLHKLLTHSHGSRVAVVVAIRGGRLYRYLPPGVANSQYLRRRIGRALRLLAVGARALGLALPDCVFTFNLHDTPLCRQLGGCRVPVFSLHKRFDAAANRSIDSDVLLPHLGHPFNRLLFYPWAAKDRRALLRATMQNSMDRNCTRAALARLSASAAGSAVLDAGFVDNKKRDWAMPDKLKRPYVGMSKHARYKFLINADGHVSSSRLGYIMQANSVVLRERSPWIEYYYRSLRHGVHVLEYDAGDVVQLLTEYGDPARDAELRAIANTSQHFVAKFLTPEGKVRYTVRALQEYAALFEGMTPGLMRKLAAGRALSDPRKEGGGLIDVTNAAVEEEQQPAEEDGDEDADEEEGDAATAAGDAGARLDSAGLNAINPKTLKPIVMGTINLRALLYILTNGKLGGDEDRLQRVRQVQLQAGVVPGRGGGGGWRT</sequence>
<dbReference type="OrthoDB" id="541052at2759"/>
<dbReference type="AlphaFoldDB" id="A0A835VUQ5"/>
<feature type="region of interest" description="Disordered" evidence="3">
    <location>
        <begin position="427"/>
        <end position="457"/>
    </location>
</feature>